<protein>
    <submittedName>
        <fullName evidence="1">Uncharacterized protein</fullName>
    </submittedName>
</protein>
<reference evidence="1" key="1">
    <citation type="journal article" date="2015" name="Nature">
        <title>Complex archaea that bridge the gap between prokaryotes and eukaryotes.</title>
        <authorList>
            <person name="Spang A."/>
            <person name="Saw J.H."/>
            <person name="Jorgensen S.L."/>
            <person name="Zaremba-Niedzwiedzka K."/>
            <person name="Martijn J."/>
            <person name="Lind A.E."/>
            <person name="van Eijk R."/>
            <person name="Schleper C."/>
            <person name="Guy L."/>
            <person name="Ettema T.J."/>
        </authorList>
    </citation>
    <scope>NUCLEOTIDE SEQUENCE</scope>
</reference>
<dbReference type="EMBL" id="LAZR01012688">
    <property type="protein sequence ID" value="KKM25576.1"/>
    <property type="molecule type" value="Genomic_DNA"/>
</dbReference>
<accession>A0A0F9ID90</accession>
<organism evidence="1">
    <name type="scientific">marine sediment metagenome</name>
    <dbReference type="NCBI Taxonomy" id="412755"/>
    <lineage>
        <taxon>unclassified sequences</taxon>
        <taxon>metagenomes</taxon>
        <taxon>ecological metagenomes</taxon>
    </lineage>
</organism>
<name>A0A0F9ID90_9ZZZZ</name>
<dbReference type="AlphaFoldDB" id="A0A0F9ID90"/>
<gene>
    <name evidence="1" type="ORF">LCGC14_1593610</name>
</gene>
<comment type="caution">
    <text evidence="1">The sequence shown here is derived from an EMBL/GenBank/DDBJ whole genome shotgun (WGS) entry which is preliminary data.</text>
</comment>
<sequence length="81" mass="9582">MPKGLVANRTLAWSDIDKFTFLWDYDLVIVYVDVDRGFKKVISNHDPEILEEIYDWLGNDLSLPFNPFEFEGEYGAEEDRY</sequence>
<proteinExistence type="predicted"/>
<evidence type="ECO:0000313" key="1">
    <source>
        <dbReference type="EMBL" id="KKM25576.1"/>
    </source>
</evidence>